<gene>
    <name evidence="7" type="ORF">MON41_12895</name>
</gene>
<keyword evidence="5" id="KW-1133">Transmembrane helix</keyword>
<dbReference type="InterPro" id="IPR036922">
    <property type="entry name" value="Rieske_2Fe-2S_sf"/>
</dbReference>
<feature type="transmembrane region" description="Helical" evidence="5">
    <location>
        <begin position="161"/>
        <end position="181"/>
    </location>
</feature>
<dbReference type="Pfam" id="PF00355">
    <property type="entry name" value="Rieske"/>
    <property type="match status" value="1"/>
</dbReference>
<feature type="transmembrane region" description="Helical" evidence="5">
    <location>
        <begin position="128"/>
        <end position="149"/>
    </location>
</feature>
<comment type="caution">
    <text evidence="7">The sequence shown here is derived from an EMBL/GenBank/DDBJ whole genome shotgun (WGS) entry which is preliminary data.</text>
</comment>
<protein>
    <submittedName>
        <fullName evidence="7">Rieske 2Fe-2S domain-containing protein</fullName>
    </submittedName>
</protein>
<dbReference type="InterPro" id="IPR019251">
    <property type="entry name" value="DUF2231_TM"/>
</dbReference>
<keyword evidence="8" id="KW-1185">Reference proteome</keyword>
<dbReference type="InterPro" id="IPR017941">
    <property type="entry name" value="Rieske_2Fe-2S"/>
</dbReference>
<dbReference type="PROSITE" id="PS51296">
    <property type="entry name" value="RIESKE"/>
    <property type="match status" value="1"/>
</dbReference>
<keyword evidence="2" id="KW-0479">Metal-binding</keyword>
<keyword evidence="4" id="KW-0411">Iron-sulfur</keyword>
<keyword evidence="1" id="KW-0001">2Fe-2S</keyword>
<dbReference type="PANTHER" id="PTHR35585">
    <property type="entry name" value="HHE DOMAIN PROTEIN (AFU_ORTHOLOGUE AFUA_4G00730)"/>
    <property type="match status" value="1"/>
</dbReference>
<dbReference type="InterPro" id="IPR012312">
    <property type="entry name" value="Hemerythrin-like"/>
</dbReference>
<dbReference type="Pfam" id="PF01814">
    <property type="entry name" value="Hemerythrin"/>
    <property type="match status" value="1"/>
</dbReference>
<feature type="transmembrane region" description="Helical" evidence="5">
    <location>
        <begin position="66"/>
        <end position="87"/>
    </location>
</feature>
<dbReference type="SUPFAM" id="SSF50022">
    <property type="entry name" value="ISP domain"/>
    <property type="match status" value="1"/>
</dbReference>
<keyword evidence="5" id="KW-0472">Membrane</keyword>
<evidence type="ECO:0000256" key="5">
    <source>
        <dbReference type="SAM" id="Phobius"/>
    </source>
</evidence>
<dbReference type="CDD" id="cd03467">
    <property type="entry name" value="Rieske"/>
    <property type="match status" value="1"/>
</dbReference>
<sequence>MKPPRFAKAANAGLGRIEAATSLDTPGYAVETAMARPAQIAGSPAQRLGNALHGTWFGHPIHPMLVTLPLGSWTLAFGLDLLAALGFRTRATERTADTALRAGAAGAVAAAAAGMADWQHTNGRDRRVGTVHALVNGTALALHVASIALRGRGQLREGRMASAAGWACMVVGGYLGGHMVYRRRIGVDQADRSPEPRDFQPVLPLAELEENRPRRVEVWDGIERKTIGIVLVRQGARVHAMGARCSHMGGPLDQGWVLGGTLVCPWHGSRYDLETGWPVSGPSTCPQPRYAVRLQHGMVEIRRQQEPGDEVVTTARPAHAPMSAPDARLRQAPRDQAPQARKADEVLFEHHQLIRRLFETILATPGEDPQRRDLLRTLASELEIHEHVEDHIFYPAVHPVSEDVPIAHSEHRQLSDLLAETLKLNTASPEFEEHLRALYAAMDHHAGSEERSMFREAQRLGDARLRELGQALEEMLEDQRTSRARRAFRDLKIRLLEGF</sequence>
<evidence type="ECO:0000313" key="8">
    <source>
        <dbReference type="Proteomes" id="UP001201985"/>
    </source>
</evidence>
<evidence type="ECO:0000259" key="6">
    <source>
        <dbReference type="PROSITE" id="PS51296"/>
    </source>
</evidence>
<evidence type="ECO:0000256" key="2">
    <source>
        <dbReference type="ARBA" id="ARBA00022723"/>
    </source>
</evidence>
<evidence type="ECO:0000256" key="4">
    <source>
        <dbReference type="ARBA" id="ARBA00023014"/>
    </source>
</evidence>
<evidence type="ECO:0000313" key="7">
    <source>
        <dbReference type="EMBL" id="MCI0754656.1"/>
    </source>
</evidence>
<dbReference type="CDD" id="cd12108">
    <property type="entry name" value="Hr-like"/>
    <property type="match status" value="1"/>
</dbReference>
<evidence type="ECO:0000256" key="3">
    <source>
        <dbReference type="ARBA" id="ARBA00023004"/>
    </source>
</evidence>
<dbReference type="EMBL" id="JALBUU010000004">
    <property type="protein sequence ID" value="MCI0754656.1"/>
    <property type="molecule type" value="Genomic_DNA"/>
</dbReference>
<accession>A0ABS9W5U1</accession>
<keyword evidence="5" id="KW-0812">Transmembrane</keyword>
<dbReference type="PANTHER" id="PTHR35585:SF1">
    <property type="entry name" value="HHE DOMAIN PROTEIN (AFU_ORTHOLOGUE AFUA_4G00730)"/>
    <property type="match status" value="1"/>
</dbReference>
<keyword evidence="3" id="KW-0408">Iron</keyword>
<reference evidence="7 8" key="1">
    <citation type="submission" date="2022-03" db="EMBL/GenBank/DDBJ databases">
        <title>Complete genome analysis of Roseomonas KG 17.1 : a prolific producer of plant growth promoters.</title>
        <authorList>
            <person name="Saadouli I."/>
            <person name="Najjari A."/>
            <person name="Mosbah A."/>
            <person name="Ouzari H.I."/>
        </authorList>
    </citation>
    <scope>NUCLEOTIDE SEQUENCE [LARGE SCALE GENOMIC DNA]</scope>
    <source>
        <strain evidence="7 8">KG17-1</strain>
    </source>
</reference>
<organism evidence="7 8">
    <name type="scientific">Teichococcus vastitatis</name>
    <dbReference type="NCBI Taxonomy" id="2307076"/>
    <lineage>
        <taxon>Bacteria</taxon>
        <taxon>Pseudomonadati</taxon>
        <taxon>Pseudomonadota</taxon>
        <taxon>Alphaproteobacteria</taxon>
        <taxon>Acetobacterales</taxon>
        <taxon>Roseomonadaceae</taxon>
        <taxon>Roseomonas</taxon>
    </lineage>
</organism>
<evidence type="ECO:0000256" key="1">
    <source>
        <dbReference type="ARBA" id="ARBA00022714"/>
    </source>
</evidence>
<dbReference type="Pfam" id="PF09990">
    <property type="entry name" value="DUF2231"/>
    <property type="match status" value="1"/>
</dbReference>
<dbReference type="Gene3D" id="2.102.10.10">
    <property type="entry name" value="Rieske [2Fe-2S] iron-sulphur domain"/>
    <property type="match status" value="1"/>
</dbReference>
<feature type="transmembrane region" description="Helical" evidence="5">
    <location>
        <begin position="99"/>
        <end position="116"/>
    </location>
</feature>
<name>A0ABS9W5U1_9PROT</name>
<proteinExistence type="predicted"/>
<dbReference type="RefSeq" id="WP_162306182.1">
    <property type="nucleotide sequence ID" value="NZ_JALBUU010000004.1"/>
</dbReference>
<dbReference type="Gene3D" id="1.20.120.520">
    <property type="entry name" value="nmb1532 protein domain like"/>
    <property type="match status" value="1"/>
</dbReference>
<feature type="domain" description="Rieske" evidence="6">
    <location>
        <begin position="200"/>
        <end position="301"/>
    </location>
</feature>
<dbReference type="Proteomes" id="UP001201985">
    <property type="component" value="Unassembled WGS sequence"/>
</dbReference>